<feature type="compositionally biased region" description="Basic and acidic residues" evidence="1">
    <location>
        <begin position="135"/>
        <end position="145"/>
    </location>
</feature>
<name>A0A0D2CQ07_9EURO</name>
<dbReference type="HOGENOM" id="CLU_044860_1_0_1"/>
<feature type="compositionally biased region" description="Polar residues" evidence="1">
    <location>
        <begin position="1"/>
        <end position="18"/>
    </location>
</feature>
<dbReference type="EMBL" id="KN847044">
    <property type="protein sequence ID" value="KIW25684.1"/>
    <property type="molecule type" value="Genomic_DNA"/>
</dbReference>
<proteinExistence type="predicted"/>
<dbReference type="AlphaFoldDB" id="A0A0D2CQ07"/>
<reference evidence="2 3" key="1">
    <citation type="submission" date="2015-01" db="EMBL/GenBank/DDBJ databases">
        <title>The Genome Sequence of Cladophialophora immunda CBS83496.</title>
        <authorList>
            <consortium name="The Broad Institute Genomics Platform"/>
            <person name="Cuomo C."/>
            <person name="de Hoog S."/>
            <person name="Gorbushina A."/>
            <person name="Stielow B."/>
            <person name="Teixiera M."/>
            <person name="Abouelleil A."/>
            <person name="Chapman S.B."/>
            <person name="Priest M."/>
            <person name="Young S.K."/>
            <person name="Wortman J."/>
            <person name="Nusbaum C."/>
            <person name="Birren B."/>
        </authorList>
    </citation>
    <scope>NUCLEOTIDE SEQUENCE [LARGE SCALE GENOMIC DNA]</scope>
    <source>
        <strain evidence="2 3">CBS 83496</strain>
    </source>
</reference>
<feature type="region of interest" description="Disordered" evidence="1">
    <location>
        <begin position="1"/>
        <end position="29"/>
    </location>
</feature>
<accession>A0A0D2CQ07</accession>
<sequence>MSSNSTSPRSDGDLSTSDKPCPPDSSPISLTSLYHPDLQRIIDWATSPSFATPDWAEFRLAPLQFEELQGLKGNRSSIWRDLKYDYSRADQVLSLRTPTSRGHESLVLQLAVKIRDLLAQNSSDAAPYKPGVNRRLADDSRPFSDHSQDFSRLGQEVFQTGQSVVDCGEDLVKTGEVIVSLGEISPCFRQTIADYGEWIADYGRRVAADGQRMQGDGRRVEEGAYRMADASRRMGETAQSIDEYCQRVVDLESATISYRTENGERVQRDPDAQFGLEGRSKPTLIIEVAWSQSKKDLERMALEYIKCTQGEIRAVVGLDVDYAQWKSARLTVWRAVVNDKELVGVSSESMVIRSERGVENPDPKAGLRLSLADFATHEDLKQCPFLEMIPIFIGAKEICAMIDQAEQDNRAWKATAE</sequence>
<evidence type="ECO:0000313" key="2">
    <source>
        <dbReference type="EMBL" id="KIW25684.1"/>
    </source>
</evidence>
<protein>
    <submittedName>
        <fullName evidence="2">Uncharacterized protein</fullName>
    </submittedName>
</protein>
<dbReference type="VEuPathDB" id="FungiDB:PV07_08845"/>
<dbReference type="STRING" id="569365.A0A0D2CQ07"/>
<keyword evidence="3" id="KW-1185">Reference proteome</keyword>
<feature type="region of interest" description="Disordered" evidence="1">
    <location>
        <begin position="125"/>
        <end position="145"/>
    </location>
</feature>
<organism evidence="2 3">
    <name type="scientific">Cladophialophora immunda</name>
    <dbReference type="NCBI Taxonomy" id="569365"/>
    <lineage>
        <taxon>Eukaryota</taxon>
        <taxon>Fungi</taxon>
        <taxon>Dikarya</taxon>
        <taxon>Ascomycota</taxon>
        <taxon>Pezizomycotina</taxon>
        <taxon>Eurotiomycetes</taxon>
        <taxon>Chaetothyriomycetidae</taxon>
        <taxon>Chaetothyriales</taxon>
        <taxon>Herpotrichiellaceae</taxon>
        <taxon>Cladophialophora</taxon>
    </lineage>
</organism>
<dbReference type="GeneID" id="27348039"/>
<dbReference type="OrthoDB" id="4363080at2759"/>
<evidence type="ECO:0000313" key="3">
    <source>
        <dbReference type="Proteomes" id="UP000054466"/>
    </source>
</evidence>
<evidence type="ECO:0000256" key="1">
    <source>
        <dbReference type="SAM" id="MobiDB-lite"/>
    </source>
</evidence>
<dbReference type="RefSeq" id="XP_016245900.1">
    <property type="nucleotide sequence ID" value="XM_016396044.1"/>
</dbReference>
<dbReference type="Proteomes" id="UP000054466">
    <property type="component" value="Unassembled WGS sequence"/>
</dbReference>
<gene>
    <name evidence="2" type="ORF">PV07_08845</name>
</gene>